<dbReference type="FunFam" id="3.40.109.10:FF:000001">
    <property type="entry name" value="Nitroreductase family"/>
    <property type="match status" value="1"/>
</dbReference>
<dbReference type="RefSeq" id="WP_057787169.1">
    <property type="nucleotide sequence ID" value="NZ_CBDALJ010000001.1"/>
</dbReference>
<dbReference type="SUPFAM" id="SSF55469">
    <property type="entry name" value="FMN-dependent nitroreductase-like"/>
    <property type="match status" value="1"/>
</dbReference>
<dbReference type="PANTHER" id="PTHR43035:SF1">
    <property type="entry name" value="FATTY ACID REPRESSION MUTANT PROTEIN 2-RELATED"/>
    <property type="match status" value="1"/>
</dbReference>
<keyword evidence="3" id="KW-0560">Oxidoreductase</keyword>
<dbReference type="PATRIC" id="fig|1620.3.peg.133"/>
<dbReference type="GO" id="GO:0034599">
    <property type="term" value="P:cellular response to oxidative stress"/>
    <property type="evidence" value="ECO:0007669"/>
    <property type="project" value="InterPro"/>
</dbReference>
<comment type="subcellular location">
    <subcellularLocation>
        <location evidence="1">Cytoplasm</location>
    </subcellularLocation>
</comment>
<dbReference type="GO" id="GO:0005737">
    <property type="term" value="C:cytoplasm"/>
    <property type="evidence" value="ECO:0007669"/>
    <property type="project" value="UniProtKB-SubCell"/>
</dbReference>
<evidence type="ECO:0000256" key="1">
    <source>
        <dbReference type="ARBA" id="ARBA00004496"/>
    </source>
</evidence>
<feature type="domain" description="Nitroreductase" evidence="4">
    <location>
        <begin position="12"/>
        <end position="179"/>
    </location>
</feature>
<protein>
    <submittedName>
        <fullName evidence="5">Oxidoreductase</fullName>
    </submittedName>
</protein>
<dbReference type="InterPro" id="IPR033877">
    <property type="entry name" value="Frm2/Hbn1"/>
</dbReference>
<keyword evidence="6" id="KW-1185">Reference proteome</keyword>
<dbReference type="Gene3D" id="3.40.109.10">
    <property type="entry name" value="NADH Oxidase"/>
    <property type="match status" value="1"/>
</dbReference>
<dbReference type="EMBL" id="JQCD01000024">
    <property type="protein sequence ID" value="KRN76627.1"/>
    <property type="molecule type" value="Genomic_DNA"/>
</dbReference>
<name>A0A0R2JH17_9LACO</name>
<evidence type="ECO:0000313" key="6">
    <source>
        <dbReference type="Proteomes" id="UP000051673"/>
    </source>
</evidence>
<dbReference type="InterPro" id="IPR029479">
    <property type="entry name" value="Nitroreductase"/>
</dbReference>
<dbReference type="CDD" id="cd02140">
    <property type="entry name" value="Frm2-like"/>
    <property type="match status" value="1"/>
</dbReference>
<gene>
    <name evidence="5" type="ORF">IV67_GL000128</name>
</gene>
<keyword evidence="2" id="KW-0963">Cytoplasm</keyword>
<sequence length="202" mass="23043">MAENTFLDLQTARRSFYALGRNVDYSNAELEEMFKNTIKQTPSAFNSQTVRAVFAFGEQQDALWDMIIERMRQVVGDADAFVKTEEKLNGFKNGYGTVLLYTDTDVVKNLEENVPAYAANFYDWSEQTLGISAYSLWLTAREHNLGGNLQHYNPVIDEDLQAAFDIPASWRLRGQFVFGSIEAEAGDKDFMNDDERFISLNK</sequence>
<dbReference type="PANTHER" id="PTHR43035">
    <property type="entry name" value="FATTY ACID REPRESSION MUTANT PROTEIN 2-RELATED"/>
    <property type="match status" value="1"/>
</dbReference>
<proteinExistence type="predicted"/>
<reference evidence="5 6" key="1">
    <citation type="journal article" date="2015" name="Genome Announc.">
        <title>Expanding the biotechnology potential of lactobacilli through comparative genomics of 213 strains and associated genera.</title>
        <authorList>
            <person name="Sun Z."/>
            <person name="Harris H.M."/>
            <person name="McCann A."/>
            <person name="Guo C."/>
            <person name="Argimon S."/>
            <person name="Zhang W."/>
            <person name="Yang X."/>
            <person name="Jeffery I.B."/>
            <person name="Cooney J.C."/>
            <person name="Kagawa T.F."/>
            <person name="Liu W."/>
            <person name="Song Y."/>
            <person name="Salvetti E."/>
            <person name="Wrobel A."/>
            <person name="Rasinkangas P."/>
            <person name="Parkhill J."/>
            <person name="Rea M.C."/>
            <person name="O'Sullivan O."/>
            <person name="Ritari J."/>
            <person name="Douillard F.P."/>
            <person name="Paul Ross R."/>
            <person name="Yang R."/>
            <person name="Briner A.E."/>
            <person name="Felis G.E."/>
            <person name="de Vos W.M."/>
            <person name="Barrangou R."/>
            <person name="Klaenhammer T.R."/>
            <person name="Caufield P.W."/>
            <person name="Cui Y."/>
            <person name="Zhang H."/>
            <person name="O'Toole P.W."/>
        </authorList>
    </citation>
    <scope>NUCLEOTIDE SEQUENCE [LARGE SCALE GENOMIC DNA]</scope>
    <source>
        <strain evidence="5 6">DSM 20014</strain>
    </source>
</reference>
<dbReference type="OrthoDB" id="9810617at2"/>
<evidence type="ECO:0000313" key="5">
    <source>
        <dbReference type="EMBL" id="KRN76627.1"/>
    </source>
</evidence>
<dbReference type="GO" id="GO:0016491">
    <property type="term" value="F:oxidoreductase activity"/>
    <property type="evidence" value="ECO:0007669"/>
    <property type="project" value="UniProtKB-KW"/>
</dbReference>
<comment type="caution">
    <text evidence="5">The sequence shown here is derived from an EMBL/GenBank/DDBJ whole genome shotgun (WGS) entry which is preliminary data.</text>
</comment>
<evidence type="ECO:0000259" key="4">
    <source>
        <dbReference type="Pfam" id="PF00881"/>
    </source>
</evidence>
<dbReference type="Pfam" id="PF00881">
    <property type="entry name" value="Nitroreductase"/>
    <property type="match status" value="1"/>
</dbReference>
<dbReference type="AlphaFoldDB" id="A0A0R2JH17"/>
<accession>A0A0R2JH17</accession>
<dbReference type="InterPro" id="IPR000415">
    <property type="entry name" value="Nitroreductase-like"/>
</dbReference>
<dbReference type="STRING" id="1620.IV67_GL000128"/>
<dbReference type="Proteomes" id="UP000051673">
    <property type="component" value="Unassembled WGS sequence"/>
</dbReference>
<organism evidence="5 6">
    <name type="scientific">Weissella minor</name>
    <dbReference type="NCBI Taxonomy" id="1620"/>
    <lineage>
        <taxon>Bacteria</taxon>
        <taxon>Bacillati</taxon>
        <taxon>Bacillota</taxon>
        <taxon>Bacilli</taxon>
        <taxon>Lactobacillales</taxon>
        <taxon>Lactobacillaceae</taxon>
        <taxon>Weissella</taxon>
    </lineage>
</organism>
<evidence type="ECO:0000256" key="2">
    <source>
        <dbReference type="ARBA" id="ARBA00022490"/>
    </source>
</evidence>
<evidence type="ECO:0000256" key="3">
    <source>
        <dbReference type="ARBA" id="ARBA00023002"/>
    </source>
</evidence>